<feature type="region of interest" description="Disordered" evidence="1">
    <location>
        <begin position="1"/>
        <end position="30"/>
    </location>
</feature>
<name>A0A644YKG5_9ZZZZ</name>
<comment type="caution">
    <text evidence="2">The sequence shown here is derived from an EMBL/GenBank/DDBJ whole genome shotgun (WGS) entry which is preliminary data.</text>
</comment>
<protein>
    <submittedName>
        <fullName evidence="2">Uncharacterized protein</fullName>
    </submittedName>
</protein>
<dbReference type="EMBL" id="VSSQ01005432">
    <property type="protein sequence ID" value="MPM29132.1"/>
    <property type="molecule type" value="Genomic_DNA"/>
</dbReference>
<organism evidence="2">
    <name type="scientific">bioreactor metagenome</name>
    <dbReference type="NCBI Taxonomy" id="1076179"/>
    <lineage>
        <taxon>unclassified sequences</taxon>
        <taxon>metagenomes</taxon>
        <taxon>ecological metagenomes</taxon>
    </lineage>
</organism>
<accession>A0A644YKG5</accession>
<dbReference type="AlphaFoldDB" id="A0A644YKG5"/>
<gene>
    <name evidence="2" type="ORF">SDC9_75671</name>
</gene>
<feature type="compositionally biased region" description="Basic and acidic residues" evidence="1">
    <location>
        <begin position="18"/>
        <end position="30"/>
    </location>
</feature>
<reference evidence="2" key="1">
    <citation type="submission" date="2019-08" db="EMBL/GenBank/DDBJ databases">
        <authorList>
            <person name="Kucharzyk K."/>
            <person name="Murdoch R.W."/>
            <person name="Higgins S."/>
            <person name="Loffler F."/>
        </authorList>
    </citation>
    <scope>NUCLEOTIDE SEQUENCE</scope>
</reference>
<evidence type="ECO:0000256" key="1">
    <source>
        <dbReference type="SAM" id="MobiDB-lite"/>
    </source>
</evidence>
<evidence type="ECO:0000313" key="2">
    <source>
        <dbReference type="EMBL" id="MPM29132.1"/>
    </source>
</evidence>
<sequence length="98" mass="10795">MVEGKGEAEEPDQGPGDIRLDPGDGKRDRAVPVWGEHEQEAHNGPREVILGKGLVKAEADHRTNEALADVQQENRVEQGSFHGRQYEEGIAILSRNSE</sequence>
<proteinExistence type="predicted"/>